<comment type="caution">
    <text evidence="1">The sequence shown here is derived from an EMBL/GenBank/DDBJ whole genome shotgun (WGS) entry which is preliminary data.</text>
</comment>
<reference evidence="1 2" key="1">
    <citation type="submission" date="2014-07" db="EMBL/GenBank/DDBJ databases">
        <title>Genome of Flavobacterium reichenbachii LMG 25512.</title>
        <authorList>
            <person name="Stropko S.J."/>
            <person name="Pipes S.E."/>
            <person name="Newman J.D."/>
        </authorList>
    </citation>
    <scope>NUCLEOTIDE SEQUENCE [LARGE SCALE GENOMIC DNA]</scope>
    <source>
        <strain evidence="1 2">LMG 25512</strain>
    </source>
</reference>
<dbReference type="AlphaFoldDB" id="A0A085ZFL3"/>
<dbReference type="STRING" id="362418.IW19_20170"/>
<proteinExistence type="predicted"/>
<accession>A0A085ZFL3</accession>
<protein>
    <recommendedName>
        <fullName evidence="3">Cytochrome c domain-containing protein</fullName>
    </recommendedName>
</protein>
<evidence type="ECO:0000313" key="2">
    <source>
        <dbReference type="Proteomes" id="UP000028715"/>
    </source>
</evidence>
<evidence type="ECO:0000313" key="1">
    <source>
        <dbReference type="EMBL" id="KFF03227.1"/>
    </source>
</evidence>
<gene>
    <name evidence="1" type="ORF">IW19_20170</name>
</gene>
<dbReference type="Proteomes" id="UP000028715">
    <property type="component" value="Unassembled WGS sequence"/>
</dbReference>
<organism evidence="1 2">
    <name type="scientific">Flavobacterium reichenbachii</name>
    <dbReference type="NCBI Taxonomy" id="362418"/>
    <lineage>
        <taxon>Bacteria</taxon>
        <taxon>Pseudomonadati</taxon>
        <taxon>Bacteroidota</taxon>
        <taxon>Flavobacteriia</taxon>
        <taxon>Flavobacteriales</taxon>
        <taxon>Flavobacteriaceae</taxon>
        <taxon>Flavobacterium</taxon>
    </lineage>
</organism>
<keyword evidence="2" id="KW-1185">Reference proteome</keyword>
<dbReference type="OrthoDB" id="9786191at2"/>
<name>A0A085ZFL3_9FLAO</name>
<dbReference type="RefSeq" id="WP_035688608.1">
    <property type="nucleotide sequence ID" value="NZ_JPRL01000002.1"/>
</dbReference>
<dbReference type="eggNOG" id="COG2010">
    <property type="taxonomic scope" value="Bacteria"/>
</dbReference>
<sequence length="122" mass="13256">MNLKTRLLIPSFALLLVSCTDDNPSTLIDTPPITGVATYNQNVKSIIDNNCVVCHAAVPKNGAPMSLVTYDQVKNAVLNRGLLNRISLENGNSSLMPQGGPRLPQTTIDVIKKWEQDGLLEQ</sequence>
<dbReference type="PROSITE" id="PS51257">
    <property type="entry name" value="PROKAR_LIPOPROTEIN"/>
    <property type="match status" value="1"/>
</dbReference>
<evidence type="ECO:0008006" key="3">
    <source>
        <dbReference type="Google" id="ProtNLM"/>
    </source>
</evidence>
<dbReference type="EMBL" id="JPRL01000002">
    <property type="protein sequence ID" value="KFF03227.1"/>
    <property type="molecule type" value="Genomic_DNA"/>
</dbReference>